<dbReference type="Proteomes" id="UP000429607">
    <property type="component" value="Unassembled WGS sequence"/>
</dbReference>
<organism evidence="2 5">
    <name type="scientific">Phytophthora rubi</name>
    <dbReference type="NCBI Taxonomy" id="129364"/>
    <lineage>
        <taxon>Eukaryota</taxon>
        <taxon>Sar</taxon>
        <taxon>Stramenopiles</taxon>
        <taxon>Oomycota</taxon>
        <taxon>Peronosporomycetes</taxon>
        <taxon>Peronosporales</taxon>
        <taxon>Peronosporaceae</taxon>
        <taxon>Phytophthora</taxon>
    </lineage>
</organism>
<name>A0A6A3H9P9_9STRA</name>
<dbReference type="Gene3D" id="1.10.510.10">
    <property type="entry name" value="Transferase(Phosphotransferase) domain 1"/>
    <property type="match status" value="1"/>
</dbReference>
<evidence type="ECO:0000313" key="7">
    <source>
        <dbReference type="Proteomes" id="UP000435112"/>
    </source>
</evidence>
<accession>A0A6A3H9P9</accession>
<reference evidence="5 7" key="1">
    <citation type="submission" date="2018-09" db="EMBL/GenBank/DDBJ databases">
        <title>Genomic investigation of the strawberry pathogen Phytophthora fragariae indicates pathogenicity is determined by transcriptional variation in three key races.</title>
        <authorList>
            <person name="Adams T.M."/>
            <person name="Armitage A.D."/>
            <person name="Sobczyk M.K."/>
            <person name="Bates H.J."/>
            <person name="Dunwell J.M."/>
            <person name="Nellist C.F."/>
            <person name="Harrison R.J."/>
        </authorList>
    </citation>
    <scope>NUCLEOTIDE SEQUENCE [LARGE SCALE GENOMIC DNA]</scope>
    <source>
        <strain evidence="2 5">SCRP249</strain>
        <strain evidence="3 7">SCRP324</strain>
        <strain evidence="4 6">SCRP333</strain>
    </source>
</reference>
<dbReference type="AlphaFoldDB" id="A0A6A3H9P9"/>
<evidence type="ECO:0000313" key="6">
    <source>
        <dbReference type="Proteomes" id="UP000434957"/>
    </source>
</evidence>
<dbReference type="GO" id="GO:0004674">
    <property type="term" value="F:protein serine/threonine kinase activity"/>
    <property type="evidence" value="ECO:0007669"/>
    <property type="project" value="TreeGrafter"/>
</dbReference>
<dbReference type="PANTHER" id="PTHR44329">
    <property type="entry name" value="SERINE/THREONINE-PROTEIN KINASE TNNI3K-RELATED"/>
    <property type="match status" value="1"/>
</dbReference>
<dbReference type="GO" id="GO:0005524">
    <property type="term" value="F:ATP binding"/>
    <property type="evidence" value="ECO:0007669"/>
    <property type="project" value="InterPro"/>
</dbReference>
<evidence type="ECO:0000313" key="4">
    <source>
        <dbReference type="EMBL" id="KAE9274311.1"/>
    </source>
</evidence>
<evidence type="ECO:0000259" key="1">
    <source>
        <dbReference type="PROSITE" id="PS50011"/>
    </source>
</evidence>
<dbReference type="InterPro" id="IPR051681">
    <property type="entry name" value="Ser/Thr_Kinases-Pseudokinases"/>
</dbReference>
<dbReference type="Pfam" id="PF07714">
    <property type="entry name" value="PK_Tyr_Ser-Thr"/>
    <property type="match status" value="1"/>
</dbReference>
<dbReference type="SUPFAM" id="SSF56112">
    <property type="entry name" value="Protein kinase-like (PK-like)"/>
    <property type="match status" value="1"/>
</dbReference>
<proteinExistence type="predicted"/>
<dbReference type="Proteomes" id="UP000434957">
    <property type="component" value="Unassembled WGS sequence"/>
</dbReference>
<dbReference type="OrthoDB" id="5966500at2759"/>
<dbReference type="EMBL" id="QXFT01005084">
    <property type="protein sequence ID" value="KAE9274311.1"/>
    <property type="molecule type" value="Genomic_DNA"/>
</dbReference>
<protein>
    <recommendedName>
        <fullName evidence="1">Protein kinase domain-containing protein</fullName>
    </recommendedName>
</protein>
<dbReference type="PANTHER" id="PTHR44329:SF214">
    <property type="entry name" value="PROTEIN KINASE DOMAIN-CONTAINING PROTEIN"/>
    <property type="match status" value="1"/>
</dbReference>
<evidence type="ECO:0000313" key="5">
    <source>
        <dbReference type="Proteomes" id="UP000429607"/>
    </source>
</evidence>
<dbReference type="InterPro" id="IPR001245">
    <property type="entry name" value="Ser-Thr/Tyr_kinase_cat_dom"/>
</dbReference>
<evidence type="ECO:0000313" key="2">
    <source>
        <dbReference type="EMBL" id="KAE8965900.1"/>
    </source>
</evidence>
<dbReference type="InterPro" id="IPR011009">
    <property type="entry name" value="Kinase-like_dom_sf"/>
</dbReference>
<dbReference type="EMBL" id="QXFU01005040">
    <property type="protein sequence ID" value="KAE8965930.1"/>
    <property type="molecule type" value="Genomic_DNA"/>
</dbReference>
<comment type="caution">
    <text evidence="2">The sequence shown here is derived from an EMBL/GenBank/DDBJ whole genome shotgun (WGS) entry which is preliminary data.</text>
</comment>
<dbReference type="EMBL" id="QXFV01005202">
    <property type="protein sequence ID" value="KAE8965900.1"/>
    <property type="molecule type" value="Genomic_DNA"/>
</dbReference>
<dbReference type="Proteomes" id="UP000435112">
    <property type="component" value="Unassembled WGS sequence"/>
</dbReference>
<dbReference type="PROSITE" id="PS50011">
    <property type="entry name" value="PROTEIN_KINASE_DOM"/>
    <property type="match status" value="1"/>
</dbReference>
<sequence length="480" mass="54668">MFHIAAWASAFLVEPNTVAVSPLSRDNQDEFHGLFARVDARLRCVDRTLRGCGRYNLRTSVCVLVLLQRLVARFQRAVTKHRELNLLVRFATQRSTLDQLKALHRVIDRLFGYVGLQRHPQMTEWRDRWAQDCVRMYATFEGRVKQPQLAVAGLPTAEIAEILAIMKFELDYHKDKLTPQQVGLLQKTASKVVASSKVHVPKISAFYIPSVDVEFGDDCDGVWDTRGCEVKRGVYDQETRLVAQYLSADNRYARQLFWSATEIWHGFRHPNVAKMLGESLVEAKPVVVWEDAAVHGNFIHYFANEDKSNQRRLWRMFLQVAHGLNYIHQQGKAHGNLKCSHIVVAKDGTPKICHFELSKGSDVGALDRWKGPEYNLGIGLDPSTAGDVYAFGLCIIEARTGDIPYGLDCDETVKQQLEECECYPRPEGLRDDEWNVVERFVVHNPGNRPTMAQAIEMVEELAWNEALEEEKTGFDRVNTA</sequence>
<evidence type="ECO:0000313" key="3">
    <source>
        <dbReference type="EMBL" id="KAE8965930.1"/>
    </source>
</evidence>
<keyword evidence="6" id="KW-1185">Reference proteome</keyword>
<feature type="domain" description="Protein kinase" evidence="1">
    <location>
        <begin position="157"/>
        <end position="467"/>
    </location>
</feature>
<gene>
    <name evidence="2" type="ORF">PR001_g28581</name>
    <name evidence="3" type="ORF">PR002_g28527</name>
    <name evidence="4" type="ORF">PR003_g29648</name>
</gene>
<dbReference type="InterPro" id="IPR000719">
    <property type="entry name" value="Prot_kinase_dom"/>
</dbReference>